<evidence type="ECO:0000256" key="7">
    <source>
        <dbReference type="SAM" id="SignalP"/>
    </source>
</evidence>
<evidence type="ECO:0000256" key="3">
    <source>
        <dbReference type="ARBA" id="ARBA00022525"/>
    </source>
</evidence>
<feature type="domain" description="TGF-beta family profile" evidence="8">
    <location>
        <begin position="403"/>
        <end position="532"/>
    </location>
</feature>
<comment type="caution">
    <text evidence="9">The sequence shown here is derived from an EMBL/GenBank/DDBJ whole genome shotgun (WGS) entry which is preliminary data.</text>
</comment>
<evidence type="ECO:0000259" key="8">
    <source>
        <dbReference type="PROSITE" id="PS51362"/>
    </source>
</evidence>
<dbReference type="InterPro" id="IPR001839">
    <property type="entry name" value="TGF-b_C"/>
</dbReference>
<dbReference type="EMBL" id="SKCS01000327">
    <property type="protein sequence ID" value="TNN10997.1"/>
    <property type="molecule type" value="Genomic_DNA"/>
</dbReference>
<organism evidence="9 10">
    <name type="scientific">Schistosoma japonicum</name>
    <name type="common">Blood fluke</name>
    <dbReference type="NCBI Taxonomy" id="6182"/>
    <lineage>
        <taxon>Eukaryota</taxon>
        <taxon>Metazoa</taxon>
        <taxon>Spiralia</taxon>
        <taxon>Lophotrochozoa</taxon>
        <taxon>Platyhelminthes</taxon>
        <taxon>Trematoda</taxon>
        <taxon>Digenea</taxon>
        <taxon>Strigeidida</taxon>
        <taxon>Schistosomatoidea</taxon>
        <taxon>Schistosomatidae</taxon>
        <taxon>Schistosoma</taxon>
    </lineage>
</organism>
<keyword evidence="4 6" id="KW-0339">Growth factor</keyword>
<comment type="subcellular location">
    <subcellularLocation>
        <location evidence="1">Secreted</location>
    </subcellularLocation>
</comment>
<keyword evidence="5" id="KW-1015">Disulfide bond</keyword>
<dbReference type="STRING" id="6182.A0A4Z2D3E0"/>
<gene>
    <name evidence="9" type="ORF">EWB00_004940</name>
</gene>
<evidence type="ECO:0000313" key="10">
    <source>
        <dbReference type="Proteomes" id="UP000311919"/>
    </source>
</evidence>
<dbReference type="PRINTS" id="PR00669">
    <property type="entry name" value="INHIBINA"/>
</dbReference>
<accession>A0A4Z2D3E0</accession>
<dbReference type="SMART" id="SM00204">
    <property type="entry name" value="TGFB"/>
    <property type="match status" value="1"/>
</dbReference>
<dbReference type="AlphaFoldDB" id="A0A4Z2D3E0"/>
<comment type="similarity">
    <text evidence="2 6">Belongs to the TGF-beta family.</text>
</comment>
<evidence type="ECO:0000313" key="9">
    <source>
        <dbReference type="EMBL" id="TNN10997.1"/>
    </source>
</evidence>
<dbReference type="Proteomes" id="UP000311919">
    <property type="component" value="Unassembled WGS sequence"/>
</dbReference>
<dbReference type="Gene3D" id="2.10.90.10">
    <property type="entry name" value="Cystine-knot cytokines"/>
    <property type="match status" value="1"/>
</dbReference>
<dbReference type="GO" id="GO:0008083">
    <property type="term" value="F:growth factor activity"/>
    <property type="evidence" value="ECO:0007669"/>
    <property type="project" value="UniProtKB-KW"/>
</dbReference>
<dbReference type="PANTHER" id="PTHR11848:SF309">
    <property type="entry name" value="INHIBIN BETA CHAIN"/>
    <property type="match status" value="1"/>
</dbReference>
<dbReference type="PANTHER" id="PTHR11848">
    <property type="entry name" value="TGF-BETA FAMILY"/>
    <property type="match status" value="1"/>
</dbReference>
<dbReference type="InterPro" id="IPR015615">
    <property type="entry name" value="TGF-beta-rel"/>
</dbReference>
<dbReference type="GO" id="GO:0005615">
    <property type="term" value="C:extracellular space"/>
    <property type="evidence" value="ECO:0007669"/>
    <property type="project" value="TreeGrafter"/>
</dbReference>
<keyword evidence="7" id="KW-0732">Signal</keyword>
<feature type="non-terminal residue" evidence="9">
    <location>
        <position position="1"/>
    </location>
</feature>
<proteinExistence type="inferred from homology"/>
<dbReference type="OrthoDB" id="5948587at2759"/>
<name>A0A4Z2D3E0_SCHJA</name>
<dbReference type="InterPro" id="IPR017948">
    <property type="entry name" value="TGFb_CS"/>
</dbReference>
<evidence type="ECO:0000256" key="6">
    <source>
        <dbReference type="RuleBase" id="RU000354"/>
    </source>
</evidence>
<evidence type="ECO:0000256" key="5">
    <source>
        <dbReference type="ARBA" id="ARBA00023157"/>
    </source>
</evidence>
<dbReference type="SUPFAM" id="SSF57501">
    <property type="entry name" value="Cystine-knot cytokines"/>
    <property type="match status" value="1"/>
</dbReference>
<keyword evidence="10" id="KW-1185">Reference proteome</keyword>
<dbReference type="GO" id="GO:0005125">
    <property type="term" value="F:cytokine activity"/>
    <property type="evidence" value="ECO:0007669"/>
    <property type="project" value="TreeGrafter"/>
</dbReference>
<dbReference type="InterPro" id="IPR029034">
    <property type="entry name" value="Cystine-knot_cytokine"/>
</dbReference>
<evidence type="ECO:0000256" key="4">
    <source>
        <dbReference type="ARBA" id="ARBA00023030"/>
    </source>
</evidence>
<feature type="chain" id="PRO_5021185700" evidence="7">
    <location>
        <begin position="20"/>
        <end position="532"/>
    </location>
</feature>
<reference evidence="9 10" key="1">
    <citation type="submission" date="2019-03" db="EMBL/GenBank/DDBJ databases">
        <title>An improved genome assembly of the fluke Schistosoma japonicum.</title>
        <authorList>
            <person name="Hu W."/>
            <person name="Luo F."/>
            <person name="Yin M."/>
            <person name="Mo X."/>
            <person name="Sun C."/>
            <person name="Wu Q."/>
            <person name="Zhu B."/>
            <person name="Xiang M."/>
            <person name="Wang J."/>
            <person name="Wang Y."/>
            <person name="Zhang T."/>
            <person name="Xu B."/>
            <person name="Zheng H."/>
            <person name="Feng Z."/>
        </authorList>
    </citation>
    <scope>NUCLEOTIDE SEQUENCE [LARGE SCALE GENOMIC DNA]</scope>
    <source>
        <strain evidence="9">HuSjv2</strain>
        <tissue evidence="9">Worms</tissue>
    </source>
</reference>
<protein>
    <submittedName>
        <fullName evidence="9">Inhibin beta A chain</fullName>
    </submittedName>
</protein>
<dbReference type="Pfam" id="PF00019">
    <property type="entry name" value="TGF_beta"/>
    <property type="match status" value="1"/>
</dbReference>
<keyword evidence="3" id="KW-0964">Secreted</keyword>
<evidence type="ECO:0000256" key="1">
    <source>
        <dbReference type="ARBA" id="ARBA00004613"/>
    </source>
</evidence>
<sequence>QITFIIIIICLISSQLNLSKLHINALVLTNNEYYYHKHRPSTIYLQLTNQHKQFYHTNHLMNWFNQQINNQYLSTNSIINNDHSISNNNNDQQLQQQYIIEKYKKKILLQLHMNTVPNVNVNNQSEWNSLPIVLRNRIKNEIDTTNHLINNKLIEHDEEKETLILLKQYQSSMKLPASNIFTLKVAEVIDPIHINRVTLHVEINDDVHSNVQLTCWELQPTLFKQNPSWYNEDNNINDVDDVDVNDIDDVTAADATAADDNDDNDDDDVNVDDNDITLTSLTQSTLNDYNTLEDYQKLHTSNLLNIPTSFYSSLPNEQLKQRFKIIKPQIANSLLSDDHYSSVLTFNLTQRMITWLNYYAINNIHQPLIRYLLITCNNCNNEQNIINPKKVVLEIRYRPSLQRTKRSLTKGDETISNVCRSNGHHYSCCTQPLSVKFSDIGWDNWIIHPKSFEPNYCRGSCKVTSTKSLHYDVMDLLLRKNLTQFSNIQRDEVQSCCHPTQLTSMSVLYLDSNRELQMHTLHNLIVLGCGCS</sequence>
<dbReference type="PROSITE" id="PS00250">
    <property type="entry name" value="TGF_BETA_1"/>
    <property type="match status" value="1"/>
</dbReference>
<dbReference type="PROSITE" id="PS51362">
    <property type="entry name" value="TGF_BETA_2"/>
    <property type="match status" value="1"/>
</dbReference>
<dbReference type="CDD" id="cd08698">
    <property type="entry name" value="TGF_beta_SF"/>
    <property type="match status" value="1"/>
</dbReference>
<feature type="signal peptide" evidence="7">
    <location>
        <begin position="1"/>
        <end position="19"/>
    </location>
</feature>
<evidence type="ECO:0000256" key="2">
    <source>
        <dbReference type="ARBA" id="ARBA00006656"/>
    </source>
</evidence>